<geneLocation type="plasmid" evidence="3">
    <name>pjcm18538 dna</name>
</geneLocation>
<dbReference type="AlphaFoldDB" id="A0A7I7S5J3"/>
<organism evidence="2 3">
    <name type="scientific">Mycolicibacterium arabiense</name>
    <dbReference type="NCBI Taxonomy" id="1286181"/>
    <lineage>
        <taxon>Bacteria</taxon>
        <taxon>Bacillati</taxon>
        <taxon>Actinomycetota</taxon>
        <taxon>Actinomycetes</taxon>
        <taxon>Mycobacteriales</taxon>
        <taxon>Mycobacteriaceae</taxon>
        <taxon>Mycolicibacterium</taxon>
    </lineage>
</organism>
<dbReference type="EMBL" id="AP022593">
    <property type="protein sequence ID" value="BBY52132.1"/>
    <property type="molecule type" value="Genomic_DNA"/>
</dbReference>
<reference evidence="2 3" key="1">
    <citation type="journal article" date="2019" name="Emerg. Microbes Infect.">
        <title>Comprehensive subspecies identification of 175 nontuberculous mycobacteria species based on 7547 genomic profiles.</title>
        <authorList>
            <person name="Matsumoto Y."/>
            <person name="Kinjo T."/>
            <person name="Motooka D."/>
            <person name="Nabeya D."/>
            <person name="Jung N."/>
            <person name="Uechi K."/>
            <person name="Horii T."/>
            <person name="Iida T."/>
            <person name="Fujita J."/>
            <person name="Nakamura S."/>
        </authorList>
    </citation>
    <scope>NUCLEOTIDE SEQUENCE [LARGE SCALE GENOMIC DNA]</scope>
    <source>
        <strain evidence="2 3">JCM 18538</strain>
    </source>
</reference>
<sequence length="91" mass="9839">MSGMALFGGSDDDLQRRVDALEQRVVALERALSHAGIDRTVPTPAGEFHDGWISAEVRALVTAGKKLEAIKLLREQTGIGLKEAKDAVDRL</sequence>
<proteinExistence type="predicted"/>
<protein>
    <recommendedName>
        <fullName evidence="1">Large ribosomal subunit protein bL12 C-terminal domain-containing protein</fullName>
    </recommendedName>
</protein>
<dbReference type="SUPFAM" id="SSF54736">
    <property type="entry name" value="ClpS-like"/>
    <property type="match status" value="1"/>
</dbReference>
<evidence type="ECO:0000313" key="3">
    <source>
        <dbReference type="Proteomes" id="UP000467428"/>
    </source>
</evidence>
<dbReference type="Proteomes" id="UP000467428">
    <property type="component" value="Chromosome"/>
</dbReference>
<accession>A0A7I7S5J3</accession>
<dbReference type="GO" id="GO:0006412">
    <property type="term" value="P:translation"/>
    <property type="evidence" value="ECO:0007669"/>
    <property type="project" value="InterPro"/>
</dbReference>
<dbReference type="KEGG" id="marz:MARA_56000"/>
<dbReference type="GO" id="GO:0003735">
    <property type="term" value="F:structural constituent of ribosome"/>
    <property type="evidence" value="ECO:0007669"/>
    <property type="project" value="InterPro"/>
</dbReference>
<evidence type="ECO:0000313" key="2">
    <source>
        <dbReference type="EMBL" id="BBY52132.1"/>
    </source>
</evidence>
<dbReference type="Gene3D" id="3.30.1390.10">
    <property type="match status" value="1"/>
</dbReference>
<keyword evidence="3" id="KW-1185">Reference proteome</keyword>
<evidence type="ECO:0000259" key="1">
    <source>
        <dbReference type="Pfam" id="PF00542"/>
    </source>
</evidence>
<dbReference type="Pfam" id="PF00542">
    <property type="entry name" value="Ribosomal_L12"/>
    <property type="match status" value="1"/>
</dbReference>
<gene>
    <name evidence="2" type="ORF">MARA_56000</name>
</gene>
<feature type="domain" description="Large ribosomal subunit protein bL12 C-terminal" evidence="1">
    <location>
        <begin position="64"/>
        <end position="90"/>
    </location>
</feature>
<dbReference type="InterPro" id="IPR013823">
    <property type="entry name" value="Ribosomal_bL12_C"/>
</dbReference>
<dbReference type="InterPro" id="IPR014719">
    <property type="entry name" value="Ribosomal_bL12_C/ClpS-like"/>
</dbReference>
<name>A0A7I7S5J3_9MYCO</name>